<proteinExistence type="predicted"/>
<dbReference type="EMBL" id="VNHT01000040">
    <property type="protein sequence ID" value="TYP83898.1"/>
    <property type="molecule type" value="Genomic_DNA"/>
</dbReference>
<organism evidence="2 4">
    <name type="scientific">Nitrosomonas communis</name>
    <dbReference type="NCBI Taxonomy" id="44574"/>
    <lineage>
        <taxon>Bacteria</taxon>
        <taxon>Pseudomonadati</taxon>
        <taxon>Pseudomonadota</taxon>
        <taxon>Betaproteobacteria</taxon>
        <taxon>Nitrosomonadales</taxon>
        <taxon>Nitrosomonadaceae</taxon>
        <taxon>Nitrosomonas</taxon>
    </lineage>
</organism>
<accession>A0A0F7KDN9</accession>
<reference evidence="2 4" key="2">
    <citation type="journal article" date="2016" name="Genome Announc.">
        <title>Genome Sequence of Nitrosomonas communis Strain Nm2, a Mesophilic Ammonia-Oxidizing Bacterium Isolated from Mediterranean Soil.</title>
        <authorList>
            <person name="Kozlowski J.A."/>
            <person name="Kits K.D."/>
            <person name="Stein L.Y."/>
        </authorList>
    </citation>
    <scope>NUCLEOTIDE SEQUENCE [LARGE SCALE GENOMIC DNA]</scope>
    <source>
        <strain evidence="2 4">Nm2</strain>
    </source>
</reference>
<evidence type="ECO:0000313" key="4">
    <source>
        <dbReference type="Proteomes" id="UP000034156"/>
    </source>
</evidence>
<name>A0A0F7KDN9_9PROT</name>
<evidence type="ECO:0000256" key="1">
    <source>
        <dbReference type="SAM" id="Phobius"/>
    </source>
</evidence>
<evidence type="ECO:0000313" key="5">
    <source>
        <dbReference type="Proteomes" id="UP000324176"/>
    </source>
</evidence>
<dbReference type="PATRIC" id="fig|44574.3.peg.528"/>
<reference evidence="3 5" key="3">
    <citation type="submission" date="2019-07" db="EMBL/GenBank/DDBJ databases">
        <title>Active sludge and wastewater microbial communities from Klosterneuburg, Austria.</title>
        <authorList>
            <person name="Wagner M."/>
        </authorList>
    </citation>
    <scope>NUCLEOTIDE SEQUENCE [LARGE SCALE GENOMIC DNA]</scope>
    <source>
        <strain evidence="3 5">Nm2</strain>
    </source>
</reference>
<gene>
    <name evidence="2" type="ORF">AAW31_02205</name>
    <name evidence="3" type="ORF">BCL69_104024</name>
</gene>
<dbReference type="Proteomes" id="UP000324176">
    <property type="component" value="Unassembled WGS sequence"/>
</dbReference>
<keyword evidence="1" id="KW-0812">Transmembrane</keyword>
<dbReference type="EMBL" id="CP011451">
    <property type="protein sequence ID" value="AKH36882.1"/>
    <property type="molecule type" value="Genomic_DNA"/>
</dbReference>
<dbReference type="KEGG" id="nco:AAW31_02205"/>
<keyword evidence="4" id="KW-1185">Reference proteome</keyword>
<feature type="transmembrane region" description="Helical" evidence="1">
    <location>
        <begin position="67"/>
        <end position="83"/>
    </location>
</feature>
<sequence length="93" mass="10714">MRDAIEEFLTVLIYSVRTQIAIYLGILFFIGITFLGEHMTSQLNTSGQLGPAMEVIKEKVLHQYDKVAYVALFGFLVTAIRMYRRDRKRILGL</sequence>
<feature type="transmembrane region" description="Helical" evidence="1">
    <location>
        <begin position="20"/>
        <end position="36"/>
    </location>
</feature>
<dbReference type="Proteomes" id="UP000034156">
    <property type="component" value="Chromosome"/>
</dbReference>
<keyword evidence="1" id="KW-1133">Transmembrane helix</keyword>
<evidence type="ECO:0000313" key="3">
    <source>
        <dbReference type="EMBL" id="TYP83898.1"/>
    </source>
</evidence>
<dbReference type="RefSeq" id="WP_046848981.1">
    <property type="nucleotide sequence ID" value="NZ_CP011451.1"/>
</dbReference>
<protein>
    <submittedName>
        <fullName evidence="2">Uncharacterized protein</fullName>
    </submittedName>
</protein>
<dbReference type="AlphaFoldDB" id="A0A0F7KDN9"/>
<evidence type="ECO:0000313" key="2">
    <source>
        <dbReference type="EMBL" id="AKH36882.1"/>
    </source>
</evidence>
<reference evidence="4" key="1">
    <citation type="submission" date="2015-05" db="EMBL/GenBank/DDBJ databases">
        <title>Draft genome of Nitrosomonas communis strain Nm2.</title>
        <authorList>
            <person name="Kozlowski J.A."/>
            <person name="Kits K.D."/>
            <person name="Stein L.Y."/>
        </authorList>
    </citation>
    <scope>NUCLEOTIDE SEQUENCE [LARGE SCALE GENOMIC DNA]</scope>
    <source>
        <strain evidence="4">Nm2</strain>
    </source>
</reference>
<keyword evidence="1" id="KW-0472">Membrane</keyword>